<dbReference type="EMBL" id="JAADYS010000915">
    <property type="protein sequence ID" value="KAF4466217.1"/>
    <property type="molecule type" value="Genomic_DNA"/>
</dbReference>
<dbReference type="AlphaFoldDB" id="A0A8H4PJX3"/>
<feature type="region of interest" description="Disordered" evidence="1">
    <location>
        <begin position="1"/>
        <end position="115"/>
    </location>
</feature>
<reference evidence="2 3" key="1">
    <citation type="submission" date="2020-01" db="EMBL/GenBank/DDBJ databases">
        <title>Identification and distribution of gene clusters putatively required for synthesis of sphingolipid metabolism inhibitors in phylogenetically diverse species of the filamentous fungus Fusarium.</title>
        <authorList>
            <person name="Kim H.-S."/>
            <person name="Busman M."/>
            <person name="Brown D.W."/>
            <person name="Divon H."/>
            <person name="Uhlig S."/>
            <person name="Proctor R.H."/>
        </authorList>
    </citation>
    <scope>NUCLEOTIDE SEQUENCE [LARGE SCALE GENOMIC DNA]</scope>
    <source>
        <strain evidence="2 3">NRRL 20459</strain>
    </source>
</reference>
<dbReference type="Proteomes" id="UP000554235">
    <property type="component" value="Unassembled WGS sequence"/>
</dbReference>
<evidence type="ECO:0000313" key="3">
    <source>
        <dbReference type="Proteomes" id="UP000554235"/>
    </source>
</evidence>
<feature type="compositionally biased region" description="Acidic residues" evidence="1">
    <location>
        <begin position="16"/>
        <end position="35"/>
    </location>
</feature>
<feature type="compositionally biased region" description="Basic and acidic residues" evidence="1">
    <location>
        <begin position="98"/>
        <end position="109"/>
    </location>
</feature>
<comment type="caution">
    <text evidence="2">The sequence shown here is derived from an EMBL/GenBank/DDBJ whole genome shotgun (WGS) entry which is preliminary data.</text>
</comment>
<organism evidence="2 3">
    <name type="scientific">Fusarium albosuccineum</name>
    <dbReference type="NCBI Taxonomy" id="1237068"/>
    <lineage>
        <taxon>Eukaryota</taxon>
        <taxon>Fungi</taxon>
        <taxon>Dikarya</taxon>
        <taxon>Ascomycota</taxon>
        <taxon>Pezizomycotina</taxon>
        <taxon>Sordariomycetes</taxon>
        <taxon>Hypocreomycetidae</taxon>
        <taxon>Hypocreales</taxon>
        <taxon>Nectriaceae</taxon>
        <taxon>Fusarium</taxon>
        <taxon>Fusarium decemcellulare species complex</taxon>
    </lineage>
</organism>
<proteinExistence type="predicted"/>
<gene>
    <name evidence="2" type="ORF">FALBO_6931</name>
</gene>
<feature type="compositionally biased region" description="Low complexity" evidence="1">
    <location>
        <begin position="38"/>
        <end position="52"/>
    </location>
</feature>
<name>A0A8H4PJX3_9HYPO</name>
<keyword evidence="3" id="KW-1185">Reference proteome</keyword>
<feature type="compositionally biased region" description="Basic and acidic residues" evidence="1">
    <location>
        <begin position="78"/>
        <end position="90"/>
    </location>
</feature>
<protein>
    <submittedName>
        <fullName evidence="2">Uncharacterized protein</fullName>
    </submittedName>
</protein>
<accession>A0A8H4PJX3</accession>
<evidence type="ECO:0000313" key="2">
    <source>
        <dbReference type="EMBL" id="KAF4466217.1"/>
    </source>
</evidence>
<sequence>MRDEPKRIHSSIPIAFDEDPHEYVPEGDEESDDGGSDSGTSSESNESESNNLDPEDEAGMEASEVRAGLAEDELDPAEIERQQMEDEKRVAAKRKREKERMLRLEDQKRFPKGTF</sequence>
<evidence type="ECO:0000256" key="1">
    <source>
        <dbReference type="SAM" id="MobiDB-lite"/>
    </source>
</evidence>